<feature type="compositionally biased region" description="Low complexity" evidence="4">
    <location>
        <begin position="8"/>
        <end position="17"/>
    </location>
</feature>
<feature type="compositionally biased region" description="Low complexity" evidence="4">
    <location>
        <begin position="29"/>
        <end position="47"/>
    </location>
</feature>
<feature type="region of interest" description="Disordered" evidence="4">
    <location>
        <begin position="197"/>
        <end position="261"/>
    </location>
</feature>
<feature type="non-terminal residue" evidence="6">
    <location>
        <position position="1"/>
    </location>
</feature>
<dbReference type="PANTHER" id="PTHR48025:SF1">
    <property type="entry name" value="RRM DOMAIN-CONTAINING PROTEIN"/>
    <property type="match status" value="1"/>
</dbReference>
<keyword evidence="1 2" id="KW-0694">RNA-binding</keyword>
<evidence type="ECO:0000256" key="1">
    <source>
        <dbReference type="ARBA" id="ARBA00022884"/>
    </source>
</evidence>
<evidence type="ECO:0000313" key="7">
    <source>
        <dbReference type="Proteomes" id="UP001189429"/>
    </source>
</evidence>
<dbReference type="PANTHER" id="PTHR48025">
    <property type="entry name" value="OS02G0815200 PROTEIN"/>
    <property type="match status" value="1"/>
</dbReference>
<dbReference type="InterPro" id="IPR035979">
    <property type="entry name" value="RBD_domain_sf"/>
</dbReference>
<feature type="domain" description="RRM" evidence="5">
    <location>
        <begin position="277"/>
        <end position="349"/>
    </location>
</feature>
<dbReference type="PROSITE" id="PS50102">
    <property type="entry name" value="RRM"/>
    <property type="match status" value="1"/>
</dbReference>
<feature type="compositionally biased region" description="Acidic residues" evidence="4">
    <location>
        <begin position="67"/>
        <end position="77"/>
    </location>
</feature>
<sequence>ALMESQQPAVLPTLGAPLAPPPPPPPPVEGAAAPPAAAPAAEGPPVTKRQRSSPGGQGLAPGPAEERPEEDQAFEDEWADTFALMHGGGLEKRAGEYAESLASLKRQMESLKRKRAAAASACSQLLHTAHREALQAHLKALLAAASASAGHGVAAAASETVGRLLPGVPAPSCAGAAGEPGELQPAAVTVSIGIPQPGVTLEPPSQPQALAAAEARAPTPRAPAHGPPPPEASRAAATAAAPAVPQRPAKAAGPKAPAPKAAAPAGAAAAAKPAEANLVYVGGLPEGIDEAMFRALFGRYGGIKSVKLVPAKRLGYVRYGSKKEAKSAIDALNNFEANGVKLVVRHAEAEQKPPGGPQGAPVVVA</sequence>
<feature type="compositionally biased region" description="Pro residues" evidence="4">
    <location>
        <begin position="18"/>
        <end position="28"/>
    </location>
</feature>
<evidence type="ECO:0000256" key="3">
    <source>
        <dbReference type="SAM" id="Coils"/>
    </source>
</evidence>
<dbReference type="InterPro" id="IPR050502">
    <property type="entry name" value="Euk_RNA-bind_prot"/>
</dbReference>
<feature type="coiled-coil region" evidence="3">
    <location>
        <begin position="94"/>
        <end position="121"/>
    </location>
</feature>
<dbReference type="SMART" id="SM00360">
    <property type="entry name" value="RRM"/>
    <property type="match status" value="1"/>
</dbReference>
<organism evidence="6 7">
    <name type="scientific">Prorocentrum cordatum</name>
    <dbReference type="NCBI Taxonomy" id="2364126"/>
    <lineage>
        <taxon>Eukaryota</taxon>
        <taxon>Sar</taxon>
        <taxon>Alveolata</taxon>
        <taxon>Dinophyceae</taxon>
        <taxon>Prorocentrales</taxon>
        <taxon>Prorocentraceae</taxon>
        <taxon>Prorocentrum</taxon>
    </lineage>
</organism>
<keyword evidence="7" id="KW-1185">Reference proteome</keyword>
<dbReference type="CDD" id="cd00590">
    <property type="entry name" value="RRM_SF"/>
    <property type="match status" value="1"/>
</dbReference>
<name>A0ABN9X6R2_9DINO</name>
<dbReference type="Gene3D" id="3.30.70.330">
    <property type="match status" value="1"/>
</dbReference>
<feature type="region of interest" description="Disordered" evidence="4">
    <location>
        <begin position="1"/>
        <end position="77"/>
    </location>
</feature>
<gene>
    <name evidence="6" type="ORF">PCOR1329_LOCUS73063</name>
</gene>
<dbReference type="Proteomes" id="UP001189429">
    <property type="component" value="Unassembled WGS sequence"/>
</dbReference>
<keyword evidence="3" id="KW-0175">Coiled coil</keyword>
<dbReference type="EMBL" id="CAUYUJ010019815">
    <property type="protein sequence ID" value="CAK0893829.1"/>
    <property type="molecule type" value="Genomic_DNA"/>
</dbReference>
<accession>A0ABN9X6R2</accession>
<proteinExistence type="predicted"/>
<protein>
    <recommendedName>
        <fullName evidence="5">RRM domain-containing protein</fullName>
    </recommendedName>
</protein>
<feature type="compositionally biased region" description="Low complexity" evidence="4">
    <location>
        <begin position="207"/>
        <end position="224"/>
    </location>
</feature>
<dbReference type="SUPFAM" id="SSF54928">
    <property type="entry name" value="RNA-binding domain, RBD"/>
    <property type="match status" value="1"/>
</dbReference>
<dbReference type="InterPro" id="IPR012677">
    <property type="entry name" value="Nucleotide-bd_a/b_plait_sf"/>
</dbReference>
<evidence type="ECO:0000256" key="2">
    <source>
        <dbReference type="PROSITE-ProRule" id="PRU00176"/>
    </source>
</evidence>
<evidence type="ECO:0000313" key="6">
    <source>
        <dbReference type="EMBL" id="CAK0893829.1"/>
    </source>
</evidence>
<feature type="compositionally biased region" description="Low complexity" evidence="4">
    <location>
        <begin position="232"/>
        <end position="261"/>
    </location>
</feature>
<evidence type="ECO:0000256" key="4">
    <source>
        <dbReference type="SAM" id="MobiDB-lite"/>
    </source>
</evidence>
<dbReference type="InterPro" id="IPR000504">
    <property type="entry name" value="RRM_dom"/>
</dbReference>
<evidence type="ECO:0000259" key="5">
    <source>
        <dbReference type="PROSITE" id="PS50102"/>
    </source>
</evidence>
<comment type="caution">
    <text evidence="6">The sequence shown here is derived from an EMBL/GenBank/DDBJ whole genome shotgun (WGS) entry which is preliminary data.</text>
</comment>
<dbReference type="Pfam" id="PF00076">
    <property type="entry name" value="RRM_1"/>
    <property type="match status" value="1"/>
</dbReference>
<reference evidence="6" key="1">
    <citation type="submission" date="2023-10" db="EMBL/GenBank/DDBJ databases">
        <authorList>
            <person name="Chen Y."/>
            <person name="Shah S."/>
            <person name="Dougan E. K."/>
            <person name="Thang M."/>
            <person name="Chan C."/>
        </authorList>
    </citation>
    <scope>NUCLEOTIDE SEQUENCE [LARGE SCALE GENOMIC DNA]</scope>
</reference>